<accession>A0ABR2NXL2</accession>
<proteinExistence type="predicted"/>
<gene>
    <name evidence="1" type="ORF">V6N11_047970</name>
</gene>
<keyword evidence="2" id="KW-1185">Reference proteome</keyword>
<evidence type="ECO:0000313" key="1">
    <source>
        <dbReference type="EMBL" id="KAK8980839.1"/>
    </source>
</evidence>
<comment type="caution">
    <text evidence="1">The sequence shown here is derived from an EMBL/GenBank/DDBJ whole genome shotgun (WGS) entry which is preliminary data.</text>
</comment>
<sequence>MNGARWMVQWGWKGLSVMGDGRFRGDDEWVLDGRLVDGGGKGWRMKARGFDFRQRRGVRGLGLDGWCPKG</sequence>
<dbReference type="Proteomes" id="UP001396334">
    <property type="component" value="Unassembled WGS sequence"/>
</dbReference>
<evidence type="ECO:0000313" key="2">
    <source>
        <dbReference type="Proteomes" id="UP001396334"/>
    </source>
</evidence>
<organism evidence="1 2">
    <name type="scientific">Hibiscus sabdariffa</name>
    <name type="common">roselle</name>
    <dbReference type="NCBI Taxonomy" id="183260"/>
    <lineage>
        <taxon>Eukaryota</taxon>
        <taxon>Viridiplantae</taxon>
        <taxon>Streptophyta</taxon>
        <taxon>Embryophyta</taxon>
        <taxon>Tracheophyta</taxon>
        <taxon>Spermatophyta</taxon>
        <taxon>Magnoliopsida</taxon>
        <taxon>eudicotyledons</taxon>
        <taxon>Gunneridae</taxon>
        <taxon>Pentapetalae</taxon>
        <taxon>rosids</taxon>
        <taxon>malvids</taxon>
        <taxon>Malvales</taxon>
        <taxon>Malvaceae</taxon>
        <taxon>Malvoideae</taxon>
        <taxon>Hibiscus</taxon>
    </lineage>
</organism>
<name>A0ABR2NXL2_9ROSI</name>
<reference evidence="1 2" key="1">
    <citation type="journal article" date="2024" name="G3 (Bethesda)">
        <title>Genome assembly of Hibiscus sabdariffa L. provides insights into metabolisms of medicinal natural products.</title>
        <authorList>
            <person name="Kim T."/>
        </authorList>
    </citation>
    <scope>NUCLEOTIDE SEQUENCE [LARGE SCALE GENOMIC DNA]</scope>
    <source>
        <strain evidence="1">TK-2024</strain>
        <tissue evidence="1">Old leaves</tissue>
    </source>
</reference>
<protein>
    <submittedName>
        <fullName evidence="1">Uncharacterized protein</fullName>
    </submittedName>
</protein>
<dbReference type="EMBL" id="JBBPBN010000091">
    <property type="protein sequence ID" value="KAK8980839.1"/>
    <property type="molecule type" value="Genomic_DNA"/>
</dbReference>